<dbReference type="RefSeq" id="WP_212977469.1">
    <property type="nucleotide sequence ID" value="NZ_AP025343.1"/>
</dbReference>
<name>A0A920CRL7_9BACL</name>
<organism evidence="1 2">
    <name type="scientific">Paenibacillus azoreducens</name>
    <dbReference type="NCBI Taxonomy" id="116718"/>
    <lineage>
        <taxon>Bacteria</taxon>
        <taxon>Bacillati</taxon>
        <taxon>Bacillota</taxon>
        <taxon>Bacilli</taxon>
        <taxon>Bacillales</taxon>
        <taxon>Paenibacillaceae</taxon>
        <taxon>Paenibacillus</taxon>
    </lineage>
</organism>
<keyword evidence="2" id="KW-1185">Reference proteome</keyword>
<sequence>MKYEDLKPGLPVRIAPDHTSGYGGRGGIVLDVGTFQLFSGEYRTGALVDIGEIGMLVVAAEDLEIVDISPPDLGWEEFDI</sequence>
<dbReference type="EMBL" id="BORT01000004">
    <property type="protein sequence ID" value="GIO46422.1"/>
    <property type="molecule type" value="Genomic_DNA"/>
</dbReference>
<evidence type="ECO:0000313" key="1">
    <source>
        <dbReference type="EMBL" id="GIO46422.1"/>
    </source>
</evidence>
<protein>
    <submittedName>
        <fullName evidence="1">Uncharacterized protein</fullName>
    </submittedName>
</protein>
<dbReference type="AlphaFoldDB" id="A0A920CRL7"/>
<gene>
    <name evidence="1" type="ORF">J34TS1_11870</name>
</gene>
<accession>A0A920CRL7</accession>
<evidence type="ECO:0000313" key="2">
    <source>
        <dbReference type="Proteomes" id="UP000682811"/>
    </source>
</evidence>
<reference evidence="1 2" key="1">
    <citation type="submission" date="2021-03" db="EMBL/GenBank/DDBJ databases">
        <title>Antimicrobial resistance genes in bacteria isolated from Japanese honey, and their potential for conferring macrolide and lincosamide resistance in the American foulbrood pathogen Paenibacillus larvae.</title>
        <authorList>
            <person name="Okamoto M."/>
            <person name="Kumagai M."/>
            <person name="Kanamori H."/>
            <person name="Takamatsu D."/>
        </authorList>
    </citation>
    <scope>NUCLEOTIDE SEQUENCE [LARGE SCALE GENOMIC DNA]</scope>
    <source>
        <strain evidence="1 2">J34TS1</strain>
    </source>
</reference>
<dbReference type="Proteomes" id="UP000682811">
    <property type="component" value="Unassembled WGS sequence"/>
</dbReference>
<proteinExistence type="predicted"/>
<comment type="caution">
    <text evidence="1">The sequence shown here is derived from an EMBL/GenBank/DDBJ whole genome shotgun (WGS) entry which is preliminary data.</text>
</comment>